<reference evidence="2" key="1">
    <citation type="journal article" date="2014" name="Int. J. Syst. Evol. Microbiol.">
        <title>Complete genome sequence of Corynebacterium casei LMG S-19264T (=DSM 44701T), isolated from a smear-ripened cheese.</title>
        <authorList>
            <consortium name="US DOE Joint Genome Institute (JGI-PGF)"/>
            <person name="Walter F."/>
            <person name="Albersmeier A."/>
            <person name="Kalinowski J."/>
            <person name="Ruckert C."/>
        </authorList>
    </citation>
    <scope>NUCLEOTIDE SEQUENCE</scope>
    <source>
        <strain evidence="2">KCTC 32437</strain>
    </source>
</reference>
<reference evidence="2" key="2">
    <citation type="submission" date="2020-09" db="EMBL/GenBank/DDBJ databases">
        <authorList>
            <person name="Sun Q."/>
            <person name="Kim S."/>
        </authorList>
    </citation>
    <scope>NUCLEOTIDE SEQUENCE</scope>
    <source>
        <strain evidence="2">KCTC 32437</strain>
    </source>
</reference>
<dbReference type="Proteomes" id="UP000646579">
    <property type="component" value="Unassembled WGS sequence"/>
</dbReference>
<dbReference type="InterPro" id="IPR041578">
    <property type="entry name" value="PIN_8"/>
</dbReference>
<evidence type="ECO:0000313" key="2">
    <source>
        <dbReference type="EMBL" id="GHA33631.1"/>
    </source>
</evidence>
<evidence type="ECO:0000313" key="3">
    <source>
        <dbReference type="Proteomes" id="UP000646579"/>
    </source>
</evidence>
<dbReference type="Pfam" id="PF18476">
    <property type="entry name" value="PIN_8"/>
    <property type="match status" value="1"/>
</dbReference>
<comment type="caution">
    <text evidence="2">The sequence shown here is derived from an EMBL/GenBank/DDBJ whole genome shotgun (WGS) entry which is preliminary data.</text>
</comment>
<dbReference type="AlphaFoldDB" id="A0A918VXT3"/>
<proteinExistence type="predicted"/>
<evidence type="ECO:0000259" key="1">
    <source>
        <dbReference type="Pfam" id="PF18476"/>
    </source>
</evidence>
<gene>
    <name evidence="2" type="ORF">GCM10007989_32320</name>
</gene>
<keyword evidence="3" id="KW-1185">Reference proteome</keyword>
<accession>A0A918VXT3</accession>
<organism evidence="2 3">
    <name type="scientific">Devosia pacifica</name>
    <dbReference type="NCBI Taxonomy" id="1335967"/>
    <lineage>
        <taxon>Bacteria</taxon>
        <taxon>Pseudomonadati</taxon>
        <taxon>Pseudomonadota</taxon>
        <taxon>Alphaproteobacteria</taxon>
        <taxon>Hyphomicrobiales</taxon>
        <taxon>Devosiaceae</taxon>
        <taxon>Devosia</taxon>
    </lineage>
</organism>
<protein>
    <recommendedName>
        <fullName evidence="1">PIN like domain-containing protein</fullName>
    </recommendedName>
</protein>
<dbReference type="EMBL" id="BMZE01000003">
    <property type="protein sequence ID" value="GHA33631.1"/>
    <property type="molecule type" value="Genomic_DNA"/>
</dbReference>
<name>A0A918VXT3_9HYPH</name>
<sequence>MNDPGVTMRDKFCWYFFDHGDYEAAWNEGILTVDANVILDLYRYNQSTREALLSALESFKGRLWISNQTANEFIKNRRVVITETRNDFDKAKKPLDDLEKALSAAVDAIRACRVIPRELSDSLDGKVREACQSLRDGIDSERAKAPDYDQDDEIVLRLEVALEDGIGKQPDNLEELIKEAERRKNEKIPPGYMDEGKDGTGFAGDFLMWKEILSHGKESDRSMILVTSETKEDWWEKKSGRTLNPRLELLREAYQETGKKILIYHTDQFLKLHQERTGGKSDETVLEEIREYSLAREPAVSVKQEVDSSDNTTNAGRLLISISRPVKNFTGTGRLEPNFLSSPDVTARLVESPSGAPSVRIRANTGTTFNFNVHVHSNEQGKLLPVGDYLLEYQASYGESGQSVSDETGPE</sequence>
<feature type="domain" description="PIN like" evidence="1">
    <location>
        <begin position="32"/>
        <end position="249"/>
    </location>
</feature>